<gene>
    <name evidence="2" type="ORF">Plo01_00800</name>
</gene>
<reference evidence="2 3" key="1">
    <citation type="submission" date="2021-01" db="EMBL/GenBank/DDBJ databases">
        <title>Whole genome shotgun sequence of Planobispora longispora NBRC 13918.</title>
        <authorList>
            <person name="Komaki H."/>
            <person name="Tamura T."/>
        </authorList>
    </citation>
    <scope>NUCLEOTIDE SEQUENCE [LARGE SCALE GENOMIC DNA]</scope>
    <source>
        <strain evidence="2 3">NBRC 13918</strain>
    </source>
</reference>
<dbReference type="Proteomes" id="UP000616724">
    <property type="component" value="Unassembled WGS sequence"/>
</dbReference>
<organism evidence="2 3">
    <name type="scientific">Planobispora longispora</name>
    <dbReference type="NCBI Taxonomy" id="28887"/>
    <lineage>
        <taxon>Bacteria</taxon>
        <taxon>Bacillati</taxon>
        <taxon>Actinomycetota</taxon>
        <taxon>Actinomycetes</taxon>
        <taxon>Streptosporangiales</taxon>
        <taxon>Streptosporangiaceae</taxon>
        <taxon>Planobispora</taxon>
    </lineage>
</organism>
<dbReference type="EMBL" id="BOOH01000001">
    <property type="protein sequence ID" value="GIH73651.1"/>
    <property type="molecule type" value="Genomic_DNA"/>
</dbReference>
<name>A0A8J3W3B3_9ACTN</name>
<sequence length="88" mass="8290">MPGRIADRAVHPMSDPVVSGRANFSRDMGPRPADGSPGAPAPAGVAVAPGPAAGPAPGFGSGADPTPPVAGFTRVAVPPAGPASCPGS</sequence>
<protein>
    <submittedName>
        <fullName evidence="2">Uncharacterized protein</fullName>
    </submittedName>
</protein>
<dbReference type="AlphaFoldDB" id="A0A8J3W3B3"/>
<feature type="region of interest" description="Disordered" evidence="1">
    <location>
        <begin position="1"/>
        <end position="88"/>
    </location>
</feature>
<evidence type="ECO:0000256" key="1">
    <source>
        <dbReference type="SAM" id="MobiDB-lite"/>
    </source>
</evidence>
<evidence type="ECO:0000313" key="2">
    <source>
        <dbReference type="EMBL" id="GIH73651.1"/>
    </source>
</evidence>
<evidence type="ECO:0000313" key="3">
    <source>
        <dbReference type="Proteomes" id="UP000616724"/>
    </source>
</evidence>
<accession>A0A8J3W3B3</accession>
<keyword evidence="3" id="KW-1185">Reference proteome</keyword>
<proteinExistence type="predicted"/>
<feature type="compositionally biased region" description="Basic and acidic residues" evidence="1">
    <location>
        <begin position="1"/>
        <end position="10"/>
    </location>
</feature>
<comment type="caution">
    <text evidence="2">The sequence shown here is derived from an EMBL/GenBank/DDBJ whole genome shotgun (WGS) entry which is preliminary data.</text>
</comment>
<feature type="compositionally biased region" description="Low complexity" evidence="1">
    <location>
        <begin position="30"/>
        <end position="64"/>
    </location>
</feature>